<evidence type="ECO:0000313" key="4">
    <source>
        <dbReference type="EMBL" id="PNX56727.1"/>
    </source>
</evidence>
<accession>A0A2K3JRR5</accession>
<dbReference type="InterPro" id="IPR036875">
    <property type="entry name" value="Znf_CCHC_sf"/>
</dbReference>
<keyword evidence="1" id="KW-0863">Zinc-finger</keyword>
<dbReference type="EMBL" id="ASHM01120665">
    <property type="protein sequence ID" value="PNX56727.1"/>
    <property type="molecule type" value="Genomic_DNA"/>
</dbReference>
<evidence type="ECO:0000259" key="3">
    <source>
        <dbReference type="PROSITE" id="PS50158"/>
    </source>
</evidence>
<dbReference type="SUPFAM" id="SSF57756">
    <property type="entry name" value="Retrovirus zinc finger-like domains"/>
    <property type="match status" value="1"/>
</dbReference>
<feature type="compositionally biased region" description="Basic and acidic residues" evidence="2">
    <location>
        <begin position="1"/>
        <end position="10"/>
    </location>
</feature>
<keyword evidence="1" id="KW-0862">Zinc</keyword>
<gene>
    <name evidence="4" type="ORF">L195_g058349</name>
</gene>
<comment type="caution">
    <text evidence="4">The sequence shown here is derived from an EMBL/GenBank/DDBJ whole genome shotgun (WGS) entry which is preliminary data.</text>
</comment>
<dbReference type="GO" id="GO:0008270">
    <property type="term" value="F:zinc ion binding"/>
    <property type="evidence" value="ECO:0007669"/>
    <property type="project" value="UniProtKB-KW"/>
</dbReference>
<dbReference type="SMART" id="SM00343">
    <property type="entry name" value="ZnF_C2HC"/>
    <property type="match status" value="1"/>
</dbReference>
<dbReference type="Proteomes" id="UP000236291">
    <property type="component" value="Unassembled WGS sequence"/>
</dbReference>
<organism evidence="4 5">
    <name type="scientific">Trifolium pratense</name>
    <name type="common">Red clover</name>
    <dbReference type="NCBI Taxonomy" id="57577"/>
    <lineage>
        <taxon>Eukaryota</taxon>
        <taxon>Viridiplantae</taxon>
        <taxon>Streptophyta</taxon>
        <taxon>Embryophyta</taxon>
        <taxon>Tracheophyta</taxon>
        <taxon>Spermatophyta</taxon>
        <taxon>Magnoliopsida</taxon>
        <taxon>eudicotyledons</taxon>
        <taxon>Gunneridae</taxon>
        <taxon>Pentapetalae</taxon>
        <taxon>rosids</taxon>
        <taxon>fabids</taxon>
        <taxon>Fabales</taxon>
        <taxon>Fabaceae</taxon>
        <taxon>Papilionoideae</taxon>
        <taxon>50 kb inversion clade</taxon>
        <taxon>NPAAA clade</taxon>
        <taxon>Hologalegina</taxon>
        <taxon>IRL clade</taxon>
        <taxon>Trifolieae</taxon>
        <taxon>Trifolium</taxon>
    </lineage>
</organism>
<feature type="domain" description="CCHC-type" evidence="3">
    <location>
        <begin position="50"/>
        <end position="65"/>
    </location>
</feature>
<sequence>MKGQKEEEQVLKVSNNGGRGRGRGAPYGRDGGRGRGRGGRGKFNKENVECYKCHKLGHFQSECPDWEEDNVNYAEFDEAEELLLMAQKGKEIKEIQRSDERFNDNHQIWFLDSGCSNHMVGNKEWLFDYDDSFKDSVKLGDDSKMAVIGKGNL</sequence>
<evidence type="ECO:0000313" key="5">
    <source>
        <dbReference type="Proteomes" id="UP000236291"/>
    </source>
</evidence>
<keyword evidence="1" id="KW-0479">Metal-binding</keyword>
<evidence type="ECO:0000256" key="1">
    <source>
        <dbReference type="PROSITE-ProRule" id="PRU00047"/>
    </source>
</evidence>
<dbReference type="GO" id="GO:0003676">
    <property type="term" value="F:nucleic acid binding"/>
    <property type="evidence" value="ECO:0007669"/>
    <property type="project" value="InterPro"/>
</dbReference>
<feature type="region of interest" description="Disordered" evidence="2">
    <location>
        <begin position="1"/>
        <end position="43"/>
    </location>
</feature>
<dbReference type="Pfam" id="PF00098">
    <property type="entry name" value="zf-CCHC"/>
    <property type="match status" value="1"/>
</dbReference>
<proteinExistence type="predicted"/>
<dbReference type="Gene3D" id="4.10.60.10">
    <property type="entry name" value="Zinc finger, CCHC-type"/>
    <property type="match status" value="1"/>
</dbReference>
<reference evidence="4 5" key="2">
    <citation type="journal article" date="2017" name="Front. Plant Sci.">
        <title>Gene Classification and Mining of Molecular Markers Useful in Red Clover (Trifolium pratense) Breeding.</title>
        <authorList>
            <person name="Istvanek J."/>
            <person name="Dluhosova J."/>
            <person name="Dluhos P."/>
            <person name="Patkova L."/>
            <person name="Nedelnik J."/>
            <person name="Repkova J."/>
        </authorList>
    </citation>
    <scope>NUCLEOTIDE SEQUENCE [LARGE SCALE GENOMIC DNA]</scope>
    <source>
        <strain evidence="5">cv. Tatra</strain>
        <tissue evidence="4">Young leaves</tissue>
    </source>
</reference>
<protein>
    <submittedName>
        <fullName evidence="4">Retrovirus-related Pol polyprotein from transposon TNT 1-94</fullName>
    </submittedName>
</protein>
<dbReference type="InterPro" id="IPR001878">
    <property type="entry name" value="Znf_CCHC"/>
</dbReference>
<name>A0A2K3JRR5_TRIPR</name>
<feature type="non-terminal residue" evidence="4">
    <location>
        <position position="153"/>
    </location>
</feature>
<dbReference type="PROSITE" id="PS50158">
    <property type="entry name" value="ZF_CCHC"/>
    <property type="match status" value="1"/>
</dbReference>
<dbReference type="Pfam" id="PF22936">
    <property type="entry name" value="Pol_BBD"/>
    <property type="match status" value="1"/>
</dbReference>
<reference evidence="4 5" key="1">
    <citation type="journal article" date="2014" name="Am. J. Bot.">
        <title>Genome assembly and annotation for red clover (Trifolium pratense; Fabaceae).</title>
        <authorList>
            <person name="Istvanek J."/>
            <person name="Jaros M."/>
            <person name="Krenek A."/>
            <person name="Repkova J."/>
        </authorList>
    </citation>
    <scope>NUCLEOTIDE SEQUENCE [LARGE SCALE GENOMIC DNA]</scope>
    <source>
        <strain evidence="5">cv. Tatra</strain>
        <tissue evidence="4">Young leaves</tissue>
    </source>
</reference>
<evidence type="ECO:0000256" key="2">
    <source>
        <dbReference type="SAM" id="MobiDB-lite"/>
    </source>
</evidence>
<dbReference type="AlphaFoldDB" id="A0A2K3JRR5"/>
<dbReference type="InterPro" id="IPR054722">
    <property type="entry name" value="PolX-like_BBD"/>
</dbReference>